<proteinExistence type="predicted"/>
<name>A0A6A6CYM8_ZASCE</name>
<dbReference type="EMBL" id="ML993581">
    <property type="protein sequence ID" value="KAF2172145.1"/>
    <property type="molecule type" value="Genomic_DNA"/>
</dbReference>
<dbReference type="AlphaFoldDB" id="A0A6A6CYM8"/>
<evidence type="ECO:0000313" key="1">
    <source>
        <dbReference type="EMBL" id="KAF2172145.1"/>
    </source>
</evidence>
<protein>
    <submittedName>
        <fullName evidence="1">Uncharacterized protein</fullName>
    </submittedName>
</protein>
<dbReference type="Proteomes" id="UP000799537">
    <property type="component" value="Unassembled WGS sequence"/>
</dbReference>
<dbReference type="RefSeq" id="XP_033673034.1">
    <property type="nucleotide sequence ID" value="XM_033811376.1"/>
</dbReference>
<accession>A0A6A6CYM8</accession>
<evidence type="ECO:0000313" key="2">
    <source>
        <dbReference type="Proteomes" id="UP000799537"/>
    </source>
</evidence>
<organism evidence="1 2">
    <name type="scientific">Zasmidium cellare ATCC 36951</name>
    <dbReference type="NCBI Taxonomy" id="1080233"/>
    <lineage>
        <taxon>Eukaryota</taxon>
        <taxon>Fungi</taxon>
        <taxon>Dikarya</taxon>
        <taxon>Ascomycota</taxon>
        <taxon>Pezizomycotina</taxon>
        <taxon>Dothideomycetes</taxon>
        <taxon>Dothideomycetidae</taxon>
        <taxon>Mycosphaerellales</taxon>
        <taxon>Mycosphaerellaceae</taxon>
        <taxon>Zasmidium</taxon>
    </lineage>
</organism>
<reference evidence="1" key="1">
    <citation type="journal article" date="2020" name="Stud. Mycol.">
        <title>101 Dothideomycetes genomes: a test case for predicting lifestyles and emergence of pathogens.</title>
        <authorList>
            <person name="Haridas S."/>
            <person name="Albert R."/>
            <person name="Binder M."/>
            <person name="Bloem J."/>
            <person name="Labutti K."/>
            <person name="Salamov A."/>
            <person name="Andreopoulos B."/>
            <person name="Baker S."/>
            <person name="Barry K."/>
            <person name="Bills G."/>
            <person name="Bluhm B."/>
            <person name="Cannon C."/>
            <person name="Castanera R."/>
            <person name="Culley D."/>
            <person name="Daum C."/>
            <person name="Ezra D."/>
            <person name="Gonzalez J."/>
            <person name="Henrissat B."/>
            <person name="Kuo A."/>
            <person name="Liang C."/>
            <person name="Lipzen A."/>
            <person name="Lutzoni F."/>
            <person name="Magnuson J."/>
            <person name="Mondo S."/>
            <person name="Nolan M."/>
            <person name="Ohm R."/>
            <person name="Pangilinan J."/>
            <person name="Park H.-J."/>
            <person name="Ramirez L."/>
            <person name="Alfaro M."/>
            <person name="Sun H."/>
            <person name="Tritt A."/>
            <person name="Yoshinaga Y."/>
            <person name="Zwiers L.-H."/>
            <person name="Turgeon B."/>
            <person name="Goodwin S."/>
            <person name="Spatafora J."/>
            <person name="Crous P."/>
            <person name="Grigoriev I."/>
        </authorList>
    </citation>
    <scope>NUCLEOTIDE SEQUENCE</scope>
    <source>
        <strain evidence="1">ATCC 36951</strain>
    </source>
</reference>
<dbReference type="GeneID" id="54564648"/>
<sequence length="258" mass="29406">MAPVKKHTNFLDIEIEVQDLIFENLFSQMEILHIPEAEGATISALCGADKTLRAKFTEYEAERQERASIRKRYTKCVFTASPVARAAPPSSPRDWPHIRDVEIIIDDLALNESYQDTWFNDPEVVRGQVAGMVADLEAFVAWAPVLREVVAPSGDGLSAAPVLQHLLTPLIMLPSCDNTIVKQSEDAMSRLQGFMDGEERIEDVSQEYEISFKLAVQCWLKQKEGVREREVFDRVAEDLADEEWYRWTQYGRESDLIQ</sequence>
<gene>
    <name evidence="1" type="ORF">M409DRAFT_49884</name>
</gene>
<keyword evidence="2" id="KW-1185">Reference proteome</keyword>